<dbReference type="OrthoDB" id="9790745at2"/>
<dbReference type="Pfam" id="PF00258">
    <property type="entry name" value="Flavodoxin_1"/>
    <property type="match status" value="1"/>
</dbReference>
<feature type="domain" description="Flavodoxin-like" evidence="8">
    <location>
        <begin position="1"/>
        <end position="137"/>
    </location>
</feature>
<dbReference type="InterPro" id="IPR029039">
    <property type="entry name" value="Flavoprotein-like_sf"/>
</dbReference>
<name>A0A0C7HXZ6_PARSO</name>
<dbReference type="Proteomes" id="UP000049127">
    <property type="component" value="Unassembled WGS sequence"/>
</dbReference>
<dbReference type="PROSITE" id="PS50902">
    <property type="entry name" value="FLAVODOXIN_LIKE"/>
    <property type="match status" value="1"/>
</dbReference>
<comment type="cofactor">
    <cofactor evidence="1 7">
        <name>FMN</name>
        <dbReference type="ChEBI" id="CHEBI:58210"/>
    </cofactor>
</comment>
<proteinExistence type="inferred from homology"/>
<dbReference type="GO" id="GO:0009055">
    <property type="term" value="F:electron transfer activity"/>
    <property type="evidence" value="ECO:0007669"/>
    <property type="project" value="UniProtKB-UniRule"/>
</dbReference>
<evidence type="ECO:0000256" key="4">
    <source>
        <dbReference type="ARBA" id="ARBA00022630"/>
    </source>
</evidence>
<keyword evidence="3 7" id="KW-0813">Transport</keyword>
<dbReference type="EMBL" id="CEKZ01000003">
    <property type="protein sequence ID" value="CEQ02762.1"/>
    <property type="molecule type" value="Genomic_DNA"/>
</dbReference>
<evidence type="ECO:0000256" key="6">
    <source>
        <dbReference type="ARBA" id="ARBA00022982"/>
    </source>
</evidence>
<dbReference type="InterPro" id="IPR008254">
    <property type="entry name" value="Flavodoxin/NO_synth"/>
</dbReference>
<protein>
    <recommendedName>
        <fullName evidence="7">Flavodoxin</fullName>
    </recommendedName>
</protein>
<sequence>MKIIYWSGTGNTETMAKLISKGISNKGKSVDLINVENVNIDDLKNENILILGCPSMGNENLEEVEFEPFVESLKDIGKGKKACLFGSYGWGDGEWMRTWEDQMRSYNFELPLDSVIVNESPEGDDEDLCIKYGESIAQL</sequence>
<dbReference type="InterPro" id="IPR001226">
    <property type="entry name" value="Flavodoxin_CS"/>
</dbReference>
<evidence type="ECO:0000256" key="5">
    <source>
        <dbReference type="ARBA" id="ARBA00022643"/>
    </source>
</evidence>
<dbReference type="InterPro" id="IPR010087">
    <property type="entry name" value="Flav_short"/>
</dbReference>
<keyword evidence="5 7" id="KW-0288">FMN</keyword>
<evidence type="ECO:0000259" key="8">
    <source>
        <dbReference type="PROSITE" id="PS50902"/>
    </source>
</evidence>
<evidence type="ECO:0000313" key="9">
    <source>
        <dbReference type="EMBL" id="CEQ02762.1"/>
    </source>
</evidence>
<dbReference type="GO" id="GO:0016651">
    <property type="term" value="F:oxidoreductase activity, acting on NAD(P)H"/>
    <property type="evidence" value="ECO:0007669"/>
    <property type="project" value="UniProtKB-ARBA"/>
</dbReference>
<comment type="function">
    <text evidence="7">Low-potential electron donor to a number of redox enzymes.</text>
</comment>
<dbReference type="PANTHER" id="PTHR32145:SF11">
    <property type="entry name" value="DIFLAVIN FLAVOPROTEIN A 2-RELATED"/>
    <property type="match status" value="1"/>
</dbReference>
<dbReference type="Gene3D" id="3.40.50.360">
    <property type="match status" value="1"/>
</dbReference>
<keyword evidence="4 7" id="KW-0285">Flavoprotein</keyword>
<comment type="similarity">
    <text evidence="2 7">Belongs to the flavodoxin family.</text>
</comment>
<evidence type="ECO:0000256" key="3">
    <source>
        <dbReference type="ARBA" id="ARBA00022448"/>
    </source>
</evidence>
<gene>
    <name evidence="9" type="ORF">R28058_04951</name>
</gene>
<evidence type="ECO:0000256" key="2">
    <source>
        <dbReference type="ARBA" id="ARBA00005267"/>
    </source>
</evidence>
<dbReference type="PANTHER" id="PTHR32145">
    <property type="entry name" value="DIFLAVIN FLAVOPROTEIN A 2-RELATED"/>
    <property type="match status" value="1"/>
</dbReference>
<dbReference type="AlphaFoldDB" id="A0A0C7HXZ6"/>
<dbReference type="InterPro" id="IPR051285">
    <property type="entry name" value="NADH_oxidoreductase_modular"/>
</dbReference>
<organism evidence="9 10">
    <name type="scientific">Paraclostridium sordellii</name>
    <name type="common">Clostridium sordellii</name>
    <dbReference type="NCBI Taxonomy" id="1505"/>
    <lineage>
        <taxon>Bacteria</taxon>
        <taxon>Bacillati</taxon>
        <taxon>Bacillota</taxon>
        <taxon>Clostridia</taxon>
        <taxon>Peptostreptococcales</taxon>
        <taxon>Peptostreptococcaceae</taxon>
        <taxon>Paraclostridium</taxon>
    </lineage>
</organism>
<reference evidence="9 10" key="1">
    <citation type="submission" date="2015-01" db="EMBL/GenBank/DDBJ databases">
        <authorList>
            <person name="Aslett A.Martin."/>
            <person name="De Silva Nishadi"/>
        </authorList>
    </citation>
    <scope>NUCLEOTIDE SEQUENCE [LARGE SCALE GENOMIC DNA]</scope>
    <source>
        <strain evidence="9 10">R28058</strain>
    </source>
</reference>
<dbReference type="NCBIfam" id="TIGR01753">
    <property type="entry name" value="flav_short"/>
    <property type="match status" value="1"/>
</dbReference>
<evidence type="ECO:0000256" key="7">
    <source>
        <dbReference type="RuleBase" id="RU367037"/>
    </source>
</evidence>
<dbReference type="GO" id="GO:0010181">
    <property type="term" value="F:FMN binding"/>
    <property type="evidence" value="ECO:0007669"/>
    <property type="project" value="UniProtKB-UniRule"/>
</dbReference>
<evidence type="ECO:0000256" key="1">
    <source>
        <dbReference type="ARBA" id="ARBA00001917"/>
    </source>
</evidence>
<dbReference type="SUPFAM" id="SSF52218">
    <property type="entry name" value="Flavoproteins"/>
    <property type="match status" value="1"/>
</dbReference>
<dbReference type="RefSeq" id="WP_055334522.1">
    <property type="nucleotide sequence ID" value="NZ_CDNF01000003.1"/>
</dbReference>
<dbReference type="PROSITE" id="PS00201">
    <property type="entry name" value="FLAVODOXIN"/>
    <property type="match status" value="1"/>
</dbReference>
<keyword evidence="6 7" id="KW-0249">Electron transport</keyword>
<evidence type="ECO:0000313" key="10">
    <source>
        <dbReference type="Proteomes" id="UP000049127"/>
    </source>
</evidence>
<accession>A0A0C7HXZ6</accession>